<sequence>MDASVEEILKEHLRRFAGQFRHAGEMVGLLQADGIEITHAREVAPSTWFLRAKPPQHLQEGFGLAPEILLIVITQGGVQARDIQRANSEVMLSGLRLDSNLVIVTDTHFDLQDRLDRIPGTGQRVAWVWDDKDHWAPLSEVLRQQLPTYDAFEERDPVRGDQLMGRDAEVATLRTRVVRGDAVGVFGLRKMGKTSLVRAVTDSLDPASALRNEAGGNDVTSRTCVVWVDAEMLDPDAQVDDVAREMLVSLRRRMRAAQMPYAAPERQGFAGLKDAGEALLDENWRLCFVIDEYDFLFEREADAGPVPGLSRLLRLLRAWSQTRQGTVSLILIGRDPEHLSVPLLDGVSNPLLAWFIPMWLGPLAAPRDTAMLRRLGRRTGLDIGPESAERARHWTGGHPLLHRQFGSALRQATLNHHPALAWKAKTDAHCNEAVERFLERDTVHTVAREVLALLDKRYRPAHDLLLTLAEQEGPPGTLKNQKLHTDGSQTLRNFGILDERTQSLPAYLSWYVRKLLPPMRRMAV</sequence>
<gene>
    <name evidence="1" type="ORF">CAP_2633</name>
</gene>
<dbReference type="STRING" id="1192034.CAP_2633"/>
<protein>
    <submittedName>
        <fullName evidence="1">Uncharacterized protein</fullName>
    </submittedName>
</protein>
<evidence type="ECO:0000313" key="2">
    <source>
        <dbReference type="Proteomes" id="UP000019678"/>
    </source>
</evidence>
<dbReference type="InterPro" id="IPR027417">
    <property type="entry name" value="P-loop_NTPase"/>
</dbReference>
<reference evidence="1 2" key="1">
    <citation type="submission" date="2013-05" db="EMBL/GenBank/DDBJ databases">
        <title>Genome assembly of Chondromyces apiculatus DSM 436.</title>
        <authorList>
            <person name="Sharma G."/>
            <person name="Khatri I."/>
            <person name="Kaur C."/>
            <person name="Mayilraj S."/>
            <person name="Subramanian S."/>
        </authorList>
    </citation>
    <scope>NUCLEOTIDE SEQUENCE [LARGE SCALE GENOMIC DNA]</scope>
    <source>
        <strain evidence="1 2">DSM 436</strain>
    </source>
</reference>
<organism evidence="1 2">
    <name type="scientific">Chondromyces apiculatus DSM 436</name>
    <dbReference type="NCBI Taxonomy" id="1192034"/>
    <lineage>
        <taxon>Bacteria</taxon>
        <taxon>Pseudomonadati</taxon>
        <taxon>Myxococcota</taxon>
        <taxon>Polyangia</taxon>
        <taxon>Polyangiales</taxon>
        <taxon>Polyangiaceae</taxon>
        <taxon>Chondromyces</taxon>
    </lineage>
</organism>
<evidence type="ECO:0000313" key="1">
    <source>
        <dbReference type="EMBL" id="EYF08772.1"/>
    </source>
</evidence>
<dbReference type="SUPFAM" id="SSF52540">
    <property type="entry name" value="P-loop containing nucleoside triphosphate hydrolases"/>
    <property type="match status" value="1"/>
</dbReference>
<dbReference type="OrthoDB" id="9811804at2"/>
<accession>A0A017TIP2</accession>
<name>A0A017TIP2_9BACT</name>
<dbReference type="eggNOG" id="COG1672">
    <property type="taxonomic scope" value="Bacteria"/>
</dbReference>
<dbReference type="Gene3D" id="3.40.50.300">
    <property type="entry name" value="P-loop containing nucleotide triphosphate hydrolases"/>
    <property type="match status" value="1"/>
</dbReference>
<keyword evidence="2" id="KW-1185">Reference proteome</keyword>
<proteinExistence type="predicted"/>
<dbReference type="AlphaFoldDB" id="A0A017TIP2"/>
<comment type="caution">
    <text evidence="1">The sequence shown here is derived from an EMBL/GenBank/DDBJ whole genome shotgun (WGS) entry which is preliminary data.</text>
</comment>
<dbReference type="RefSeq" id="WP_044234984.1">
    <property type="nucleotide sequence ID" value="NZ_ASRX01000002.1"/>
</dbReference>
<dbReference type="Proteomes" id="UP000019678">
    <property type="component" value="Unassembled WGS sequence"/>
</dbReference>
<dbReference type="EMBL" id="ASRX01000002">
    <property type="protein sequence ID" value="EYF08772.1"/>
    <property type="molecule type" value="Genomic_DNA"/>
</dbReference>